<keyword evidence="2" id="KW-1185">Reference proteome</keyword>
<gene>
    <name evidence="1" type="ORF">L873DRAFT_1498231</name>
</gene>
<accession>A0A3N4J9S5</accession>
<name>A0A3N4J9S5_9PEZI</name>
<protein>
    <submittedName>
        <fullName evidence="1">Uncharacterized protein</fullName>
    </submittedName>
</protein>
<proteinExistence type="predicted"/>
<dbReference type="AlphaFoldDB" id="A0A3N4J9S5"/>
<reference evidence="1 2" key="1">
    <citation type="journal article" date="2018" name="Nat. Ecol. Evol.">
        <title>Pezizomycetes genomes reveal the molecular basis of ectomycorrhizal truffle lifestyle.</title>
        <authorList>
            <person name="Murat C."/>
            <person name="Payen T."/>
            <person name="Noel B."/>
            <person name="Kuo A."/>
            <person name="Morin E."/>
            <person name="Chen J."/>
            <person name="Kohler A."/>
            <person name="Krizsan K."/>
            <person name="Balestrini R."/>
            <person name="Da Silva C."/>
            <person name="Montanini B."/>
            <person name="Hainaut M."/>
            <person name="Levati E."/>
            <person name="Barry K.W."/>
            <person name="Belfiori B."/>
            <person name="Cichocki N."/>
            <person name="Clum A."/>
            <person name="Dockter R.B."/>
            <person name="Fauchery L."/>
            <person name="Guy J."/>
            <person name="Iotti M."/>
            <person name="Le Tacon F."/>
            <person name="Lindquist E.A."/>
            <person name="Lipzen A."/>
            <person name="Malagnac F."/>
            <person name="Mello A."/>
            <person name="Molinier V."/>
            <person name="Miyauchi S."/>
            <person name="Poulain J."/>
            <person name="Riccioni C."/>
            <person name="Rubini A."/>
            <person name="Sitrit Y."/>
            <person name="Splivallo R."/>
            <person name="Traeger S."/>
            <person name="Wang M."/>
            <person name="Zifcakova L."/>
            <person name="Wipf D."/>
            <person name="Zambonelli A."/>
            <person name="Paolocci F."/>
            <person name="Nowrousian M."/>
            <person name="Ottonello S."/>
            <person name="Baldrian P."/>
            <person name="Spatafora J.W."/>
            <person name="Henrissat B."/>
            <person name="Nagy L.G."/>
            <person name="Aury J.M."/>
            <person name="Wincker P."/>
            <person name="Grigoriev I.V."/>
            <person name="Bonfante P."/>
            <person name="Martin F.M."/>
        </authorList>
    </citation>
    <scope>NUCLEOTIDE SEQUENCE [LARGE SCALE GENOMIC DNA]</scope>
    <source>
        <strain evidence="1 2">120613-1</strain>
    </source>
</reference>
<sequence>MFLRPGYGISLDTTLTSLHPFSYSFEIGAFTWGQGGPPNQRPLSDFPRWLQSLYSYLRLTPLACFFLFQLLICCL</sequence>
<dbReference type="Proteomes" id="UP000276215">
    <property type="component" value="Unassembled WGS sequence"/>
</dbReference>
<evidence type="ECO:0000313" key="2">
    <source>
        <dbReference type="Proteomes" id="UP000276215"/>
    </source>
</evidence>
<evidence type="ECO:0000313" key="1">
    <source>
        <dbReference type="EMBL" id="RPA93778.1"/>
    </source>
</evidence>
<organism evidence="1 2">
    <name type="scientific">Choiromyces venosus 120613-1</name>
    <dbReference type="NCBI Taxonomy" id="1336337"/>
    <lineage>
        <taxon>Eukaryota</taxon>
        <taxon>Fungi</taxon>
        <taxon>Dikarya</taxon>
        <taxon>Ascomycota</taxon>
        <taxon>Pezizomycotina</taxon>
        <taxon>Pezizomycetes</taxon>
        <taxon>Pezizales</taxon>
        <taxon>Tuberaceae</taxon>
        <taxon>Choiromyces</taxon>
    </lineage>
</organism>
<dbReference type="EMBL" id="ML120446">
    <property type="protein sequence ID" value="RPA93778.1"/>
    <property type="molecule type" value="Genomic_DNA"/>
</dbReference>